<feature type="compositionally biased region" description="Basic and acidic residues" evidence="11">
    <location>
        <begin position="126"/>
        <end position="147"/>
    </location>
</feature>
<evidence type="ECO:0000313" key="12">
    <source>
        <dbReference type="EMBL" id="AEP12928.1"/>
    </source>
</evidence>
<evidence type="ECO:0000256" key="2">
    <source>
        <dbReference type="ARBA" id="ARBA00008445"/>
    </source>
</evidence>
<dbReference type="AlphaFoldDB" id="G2LDS0"/>
<name>G2LDS0_CHLTF</name>
<feature type="transmembrane region" description="Helical" evidence="10">
    <location>
        <begin position="6"/>
        <end position="25"/>
    </location>
</feature>
<dbReference type="Proteomes" id="UP000006791">
    <property type="component" value="Chromosome 1"/>
</dbReference>
<keyword evidence="5 10" id="KW-0812">Transmembrane</keyword>
<organism evidence="12 13">
    <name type="scientific">Chloracidobacterium thermophilum (strain B)</name>
    <dbReference type="NCBI Taxonomy" id="981222"/>
    <lineage>
        <taxon>Bacteria</taxon>
        <taxon>Pseudomonadati</taxon>
        <taxon>Acidobacteriota</taxon>
        <taxon>Terriglobia</taxon>
        <taxon>Terriglobales</taxon>
        <taxon>Acidobacteriaceae</taxon>
        <taxon>Chloracidobacterium</taxon>
    </lineage>
</organism>
<dbReference type="PANTHER" id="PTHR34182:SF1">
    <property type="entry name" value="PROTEIN-EXPORT MEMBRANE PROTEIN SECG"/>
    <property type="match status" value="1"/>
</dbReference>
<sequence length="172" mass="18176">MPWYVYALYALFVLVCLLLIGVILLQPGKGDIALFGGGSQTAFGPRGAQKPLERVTFVLGGLFMALAFTFSIPGILLPRSAASGIKDTPPPPKSEKPKEETKPEEKKDATVTETPAGAAPAADTPKAGEDKPKEENKGNDKENKDAKPAQSQSESEGGQKAGSQPETPKKNQ</sequence>
<dbReference type="GO" id="GO:0009306">
    <property type="term" value="P:protein secretion"/>
    <property type="evidence" value="ECO:0007669"/>
    <property type="project" value="UniProtKB-UniRule"/>
</dbReference>
<dbReference type="EMBL" id="CP002514">
    <property type="protein sequence ID" value="AEP12928.1"/>
    <property type="molecule type" value="Genomic_DNA"/>
</dbReference>
<comment type="subcellular location">
    <subcellularLocation>
        <location evidence="1 10">Cell membrane</location>
        <topology evidence="1 10">Multi-pass membrane protein</topology>
    </subcellularLocation>
</comment>
<dbReference type="GO" id="GO:0043952">
    <property type="term" value="P:protein transport by the Sec complex"/>
    <property type="evidence" value="ECO:0007669"/>
    <property type="project" value="TreeGrafter"/>
</dbReference>
<evidence type="ECO:0000256" key="7">
    <source>
        <dbReference type="ARBA" id="ARBA00022989"/>
    </source>
</evidence>
<protein>
    <recommendedName>
        <fullName evidence="10">Protein-export membrane protein SecG</fullName>
    </recommendedName>
</protein>
<evidence type="ECO:0000256" key="8">
    <source>
        <dbReference type="ARBA" id="ARBA00023010"/>
    </source>
</evidence>
<keyword evidence="6 10" id="KW-0653">Protein transport</keyword>
<feature type="compositionally biased region" description="Basic and acidic residues" evidence="11">
    <location>
        <begin position="93"/>
        <end position="110"/>
    </location>
</feature>
<dbReference type="KEGG" id="ctm:Cabther_A2191"/>
<keyword evidence="3 10" id="KW-0813">Transport</keyword>
<evidence type="ECO:0000256" key="9">
    <source>
        <dbReference type="ARBA" id="ARBA00023136"/>
    </source>
</evidence>
<keyword evidence="8 10" id="KW-0811">Translocation</keyword>
<feature type="compositionally biased region" description="Low complexity" evidence="11">
    <location>
        <begin position="111"/>
        <end position="125"/>
    </location>
</feature>
<evidence type="ECO:0000256" key="5">
    <source>
        <dbReference type="ARBA" id="ARBA00022692"/>
    </source>
</evidence>
<dbReference type="HOGENOM" id="CLU_1552562_0_0_0"/>
<evidence type="ECO:0000256" key="10">
    <source>
        <dbReference type="RuleBase" id="RU365087"/>
    </source>
</evidence>
<keyword evidence="4 10" id="KW-1003">Cell membrane</keyword>
<proteinExistence type="inferred from homology"/>
<keyword evidence="13" id="KW-1185">Reference proteome</keyword>
<dbReference type="NCBIfam" id="TIGR00810">
    <property type="entry name" value="secG"/>
    <property type="match status" value="1"/>
</dbReference>
<dbReference type="RefSeq" id="WP_014100665.1">
    <property type="nucleotide sequence ID" value="NC_016024.1"/>
</dbReference>
<evidence type="ECO:0000256" key="11">
    <source>
        <dbReference type="SAM" id="MobiDB-lite"/>
    </source>
</evidence>
<comment type="function">
    <text evidence="10">Involved in protein export. Participates in an early event of protein translocation.</text>
</comment>
<gene>
    <name evidence="12" type="ordered locus">Cabther_A2191</name>
</gene>
<dbReference type="Pfam" id="PF03840">
    <property type="entry name" value="SecG"/>
    <property type="match status" value="1"/>
</dbReference>
<keyword evidence="9 10" id="KW-0472">Membrane</keyword>
<evidence type="ECO:0000256" key="6">
    <source>
        <dbReference type="ARBA" id="ARBA00022927"/>
    </source>
</evidence>
<evidence type="ECO:0000313" key="13">
    <source>
        <dbReference type="Proteomes" id="UP000006791"/>
    </source>
</evidence>
<dbReference type="GO" id="GO:0065002">
    <property type="term" value="P:intracellular protein transmembrane transport"/>
    <property type="evidence" value="ECO:0007669"/>
    <property type="project" value="TreeGrafter"/>
</dbReference>
<comment type="similarity">
    <text evidence="2 10">Belongs to the SecG family.</text>
</comment>
<feature type="transmembrane region" description="Helical" evidence="10">
    <location>
        <begin position="55"/>
        <end position="77"/>
    </location>
</feature>
<dbReference type="InterPro" id="IPR004692">
    <property type="entry name" value="SecG"/>
</dbReference>
<feature type="compositionally biased region" description="Polar residues" evidence="11">
    <location>
        <begin position="149"/>
        <end position="166"/>
    </location>
</feature>
<dbReference type="STRING" id="981222.Cabther_A2191"/>
<reference evidence="12 13" key="1">
    <citation type="journal article" date="2012" name="Environ. Microbiol.">
        <title>Complete genome of Candidatus Chloracidobacterium thermophilum, a chlorophyll-based photoheterotroph belonging to the phylum Acidobacteria.</title>
        <authorList>
            <person name="Garcia Costas A.M."/>
            <person name="Liu Z."/>
            <person name="Tomsho L.P."/>
            <person name="Schuster S.C."/>
            <person name="Ward D.M."/>
            <person name="Bryant D.A."/>
        </authorList>
    </citation>
    <scope>NUCLEOTIDE SEQUENCE [LARGE SCALE GENOMIC DNA]</scope>
    <source>
        <strain evidence="12 13">B</strain>
    </source>
</reference>
<dbReference type="OrthoDB" id="121323at2"/>
<evidence type="ECO:0000256" key="3">
    <source>
        <dbReference type="ARBA" id="ARBA00022448"/>
    </source>
</evidence>
<dbReference type="PANTHER" id="PTHR34182">
    <property type="entry name" value="PROTEIN-EXPORT MEMBRANE PROTEIN SECG"/>
    <property type="match status" value="1"/>
</dbReference>
<accession>G2LDS0</accession>
<keyword evidence="7 10" id="KW-1133">Transmembrane helix</keyword>
<dbReference type="GO" id="GO:0005886">
    <property type="term" value="C:plasma membrane"/>
    <property type="evidence" value="ECO:0007669"/>
    <property type="project" value="UniProtKB-SubCell"/>
</dbReference>
<dbReference type="GO" id="GO:0015450">
    <property type="term" value="F:protein-transporting ATPase activity"/>
    <property type="evidence" value="ECO:0007669"/>
    <property type="project" value="UniProtKB-UniRule"/>
</dbReference>
<evidence type="ECO:0000256" key="1">
    <source>
        <dbReference type="ARBA" id="ARBA00004651"/>
    </source>
</evidence>
<evidence type="ECO:0000256" key="4">
    <source>
        <dbReference type="ARBA" id="ARBA00022475"/>
    </source>
</evidence>
<feature type="region of interest" description="Disordered" evidence="11">
    <location>
        <begin position="80"/>
        <end position="172"/>
    </location>
</feature>